<evidence type="ECO:0000256" key="2">
    <source>
        <dbReference type="ARBA" id="ARBA00022679"/>
    </source>
</evidence>
<dbReference type="Proteomes" id="UP000192247">
    <property type="component" value="Unassembled WGS sequence"/>
</dbReference>
<keyword evidence="3 6" id="KW-0012">Acyltransferase</keyword>
<dbReference type="SUPFAM" id="SSF69593">
    <property type="entry name" value="Glycerol-3-phosphate (1)-acyltransferase"/>
    <property type="match status" value="1"/>
</dbReference>
<feature type="transmembrane region" description="Helical" evidence="4">
    <location>
        <begin position="348"/>
        <end position="365"/>
    </location>
</feature>
<dbReference type="InterPro" id="IPR002123">
    <property type="entry name" value="Plipid/glycerol_acylTrfase"/>
</dbReference>
<evidence type="ECO:0000259" key="5">
    <source>
        <dbReference type="SMART" id="SM00563"/>
    </source>
</evidence>
<keyword evidence="4" id="KW-0472">Membrane</keyword>
<keyword evidence="2 6" id="KW-0808">Transferase</keyword>
<keyword evidence="4" id="KW-0812">Transmembrane</keyword>
<dbReference type="GO" id="GO:0016746">
    <property type="term" value="F:acyltransferase activity"/>
    <property type="evidence" value="ECO:0007669"/>
    <property type="project" value="UniProtKB-KW"/>
</dbReference>
<evidence type="ECO:0000256" key="4">
    <source>
        <dbReference type="SAM" id="Phobius"/>
    </source>
</evidence>
<dbReference type="Pfam" id="PF01553">
    <property type="entry name" value="Acyltransferase"/>
    <property type="match status" value="1"/>
</dbReference>
<name>A0A1V9XHQ5_9ACAR</name>
<evidence type="ECO:0000256" key="3">
    <source>
        <dbReference type="ARBA" id="ARBA00023315"/>
    </source>
</evidence>
<dbReference type="GO" id="GO:0005783">
    <property type="term" value="C:endoplasmic reticulum"/>
    <property type="evidence" value="ECO:0007669"/>
    <property type="project" value="TreeGrafter"/>
</dbReference>
<feature type="domain" description="Phospholipid/glycerol acyltransferase" evidence="5">
    <location>
        <begin position="88"/>
        <end position="210"/>
    </location>
</feature>
<dbReference type="InParanoid" id="A0A1V9XHQ5"/>
<organism evidence="6 7">
    <name type="scientific">Tropilaelaps mercedesae</name>
    <dbReference type="NCBI Taxonomy" id="418985"/>
    <lineage>
        <taxon>Eukaryota</taxon>
        <taxon>Metazoa</taxon>
        <taxon>Ecdysozoa</taxon>
        <taxon>Arthropoda</taxon>
        <taxon>Chelicerata</taxon>
        <taxon>Arachnida</taxon>
        <taxon>Acari</taxon>
        <taxon>Parasitiformes</taxon>
        <taxon>Mesostigmata</taxon>
        <taxon>Gamasina</taxon>
        <taxon>Dermanyssoidea</taxon>
        <taxon>Laelapidae</taxon>
        <taxon>Tropilaelaps</taxon>
    </lineage>
</organism>
<feature type="transmembrane region" description="Helical" evidence="4">
    <location>
        <begin position="56"/>
        <end position="75"/>
    </location>
</feature>
<dbReference type="SMART" id="SM00563">
    <property type="entry name" value="PlsC"/>
    <property type="match status" value="1"/>
</dbReference>
<feature type="transmembrane region" description="Helical" evidence="4">
    <location>
        <begin position="12"/>
        <end position="36"/>
    </location>
</feature>
<evidence type="ECO:0000313" key="6">
    <source>
        <dbReference type="EMBL" id="OQR73054.1"/>
    </source>
</evidence>
<comment type="similarity">
    <text evidence="1">Belongs to the 1-acyl-sn-glycerol-3-phosphate acyltransferase family.</text>
</comment>
<proteinExistence type="inferred from homology"/>
<dbReference type="OrthoDB" id="6480929at2759"/>
<dbReference type="AlphaFoldDB" id="A0A1V9XHQ5"/>
<evidence type="ECO:0000313" key="7">
    <source>
        <dbReference type="Proteomes" id="UP000192247"/>
    </source>
</evidence>
<dbReference type="PANTHER" id="PTHR10983:SF73">
    <property type="entry name" value="1-ACYL-SN-GLYCEROL-3-PHOSPHATE ACYLTRANSFERASE EPSILON"/>
    <property type="match status" value="1"/>
</dbReference>
<dbReference type="EMBL" id="MNPL01010555">
    <property type="protein sequence ID" value="OQR73054.1"/>
    <property type="molecule type" value="Genomic_DNA"/>
</dbReference>
<gene>
    <name evidence="6" type="ORF">BIW11_09984</name>
</gene>
<dbReference type="GO" id="GO:0036149">
    <property type="term" value="P:phosphatidylinositol acyl-chain remodeling"/>
    <property type="evidence" value="ECO:0007669"/>
    <property type="project" value="TreeGrafter"/>
</dbReference>
<feature type="transmembrane region" description="Helical" evidence="4">
    <location>
        <begin position="323"/>
        <end position="342"/>
    </location>
</feature>
<dbReference type="STRING" id="418985.A0A1V9XHQ5"/>
<dbReference type="InterPro" id="IPR032098">
    <property type="entry name" value="Acyltransf_C"/>
</dbReference>
<dbReference type="Pfam" id="PF16076">
    <property type="entry name" value="Acyltransf_C"/>
    <property type="match status" value="1"/>
</dbReference>
<evidence type="ECO:0000256" key="1">
    <source>
        <dbReference type="ARBA" id="ARBA00008655"/>
    </source>
</evidence>
<keyword evidence="7" id="KW-1185">Reference proteome</keyword>
<keyword evidence="4" id="KW-1133">Transmembrane helix</keyword>
<dbReference type="PANTHER" id="PTHR10983">
    <property type="entry name" value="1-ACYLGLYCEROL-3-PHOSPHATE ACYLTRANSFERASE-RELATED"/>
    <property type="match status" value="1"/>
</dbReference>
<sequence length="366" mass="42614">MINNTVIKWGRVFLNLLALLGTVAPLFAFWFTWRVISLGLPAHIYHKVDDLVFEFYQRFALVLAETFARFQVFLYGDFERLIDKRERFLLMSNHQSATDWIVGDCISERLGRLGQLRYFMKDVLQAFPIYGFYFHHHGCIYVNREQCNFDKMRRHLVYLQDKRIPSVVAIFPEGTRYQGLDKLGASHAFAEKNGLRKLNHVRYPRTRGVKTTIAYMRQNIDAIYDATVIYEGTKRGNKRLPAPSLIDLFTGQCRSVHVYLERIPIEDVPEDEEKIKNFIFVQFNKKEDLMSRYYDNDDGERADGGPFPGPVFQRNLNWLRQSIALVLMILLTAFFACTPSGLTISAHVWIFGTLFGYAWLFISSVA</sequence>
<reference evidence="6 7" key="1">
    <citation type="journal article" date="2017" name="Gigascience">
        <title>Draft genome of the honey bee ectoparasitic mite, Tropilaelaps mercedesae, is shaped by the parasitic life history.</title>
        <authorList>
            <person name="Dong X."/>
            <person name="Armstrong S.D."/>
            <person name="Xia D."/>
            <person name="Makepeace B.L."/>
            <person name="Darby A.C."/>
            <person name="Kadowaki T."/>
        </authorList>
    </citation>
    <scope>NUCLEOTIDE SEQUENCE [LARGE SCALE GENOMIC DNA]</scope>
    <source>
        <strain evidence="6">Wuxi-XJTLU</strain>
    </source>
</reference>
<comment type="caution">
    <text evidence="6">The sequence shown here is derived from an EMBL/GenBank/DDBJ whole genome shotgun (WGS) entry which is preliminary data.</text>
</comment>
<accession>A0A1V9XHQ5</accession>
<protein>
    <submittedName>
        <fullName evidence="6">1-acyl-sn-glycerol-3-phosphate acyltransferase epsilon-like</fullName>
    </submittedName>
</protein>
<dbReference type="CDD" id="cd07990">
    <property type="entry name" value="LPLAT_LCLAT1-like"/>
    <property type="match status" value="1"/>
</dbReference>